<dbReference type="Proteomes" id="UP000007652">
    <property type="component" value="Unassembled WGS sequence"/>
</dbReference>
<feature type="transmembrane region" description="Helical" evidence="1">
    <location>
        <begin position="12"/>
        <end position="31"/>
    </location>
</feature>
<dbReference type="RefSeq" id="WP_008909246.1">
    <property type="nucleotide sequence ID" value="NZ_CAKP01000097.1"/>
</dbReference>
<dbReference type="STRING" id="857293.CAAU_1905"/>
<dbReference type="EMBL" id="CAKP01000097">
    <property type="protein sequence ID" value="CCJ33989.1"/>
    <property type="molecule type" value="Genomic_DNA"/>
</dbReference>
<keyword evidence="1" id="KW-0812">Transmembrane</keyword>
<keyword evidence="1" id="KW-1133">Transmembrane helix</keyword>
<proteinExistence type="predicted"/>
<dbReference type="AlphaFoldDB" id="I7KVE8"/>
<reference evidence="2 3" key="1">
    <citation type="journal article" date="2011" name="J. Bacteriol.">
        <title>Draft genome sequence of Caloramator australicus strain RC3T, a thermoanaerobe from the Great Artesian Basin of Australia.</title>
        <authorList>
            <person name="Ogg C.D."/>
            <person name="Patel B.K.C."/>
        </authorList>
    </citation>
    <scope>NUCLEOTIDE SEQUENCE [LARGE SCALE GENOMIC DNA]</scope>
    <source>
        <strain evidence="2 3">RC3</strain>
    </source>
</reference>
<name>I7KVE8_9CLOT</name>
<organism evidence="2 3">
    <name type="scientific">Caloramator australicus RC3</name>
    <dbReference type="NCBI Taxonomy" id="857293"/>
    <lineage>
        <taxon>Bacteria</taxon>
        <taxon>Bacillati</taxon>
        <taxon>Bacillota</taxon>
        <taxon>Clostridia</taxon>
        <taxon>Eubacteriales</taxon>
        <taxon>Clostridiaceae</taxon>
        <taxon>Caloramator</taxon>
    </lineage>
</organism>
<comment type="caution">
    <text evidence="2">The sequence shown here is derived from an EMBL/GenBank/DDBJ whole genome shotgun (WGS) entry which is preliminary data.</text>
</comment>
<accession>I7KVE8</accession>
<dbReference type="OrthoDB" id="1913083at2"/>
<keyword evidence="1" id="KW-0472">Membrane</keyword>
<evidence type="ECO:0000313" key="2">
    <source>
        <dbReference type="EMBL" id="CCJ33989.1"/>
    </source>
</evidence>
<sequence>MEKLNEKLYGGTIIIAIAILTSSIILSYTAIKITNQIQANTVNNNKKLLTINEASKHINLSEEEILKIIYEEEKQLITSHIITRPRFPYLKINDKYYIPKDLLDEWIKDANGRSY</sequence>
<protein>
    <submittedName>
        <fullName evidence="2">Uncharacterized protein</fullName>
    </submittedName>
</protein>
<evidence type="ECO:0000256" key="1">
    <source>
        <dbReference type="SAM" id="Phobius"/>
    </source>
</evidence>
<keyword evidence="3" id="KW-1185">Reference proteome</keyword>
<evidence type="ECO:0000313" key="3">
    <source>
        <dbReference type="Proteomes" id="UP000007652"/>
    </source>
</evidence>
<gene>
    <name evidence="2" type="ORF">CAAU_1905</name>
</gene>